<organism evidence="1">
    <name type="scientific">hydrothermal vent metagenome</name>
    <dbReference type="NCBI Taxonomy" id="652676"/>
    <lineage>
        <taxon>unclassified sequences</taxon>
        <taxon>metagenomes</taxon>
        <taxon>ecological metagenomes</taxon>
    </lineage>
</organism>
<sequence>MSYRSIGILLVVAIGIALFSYQLGQQEFSLKDNIVVADNGSSTGSVNENIASSRPIQTATARAQILDSGAGTVGLPDTGRIAHFEIGNRNVKGIYAEEGQVWFATSGGVIRYDTGSDQYTVFDNKTPGVLSNGIFHVSRIDDRLIVGSYGGGLSVMDVTTGLWTNYNVPQGLADQFVYDSQLASNGDLWIATWSGVNRITGARLDDPEAWDTFTVENTKGGLPNPWVYGVEEGKNGVMWFATEAGLARYQDGKWTNWQHEDGLGAPIELVRDAIQFTNDPAKASQHHAQQKAEQGLSDIDVAYNPNYIISLQVDQSGNVWAGTWGGGLARFDGHQWTNFTTADGLPGNHIFMLYMDKTDTLWVGTSKGLSRMDATNNTFANFTVRDGLFANNVFSMANGVEDNIWIGSFGGVARIAQSKWSEIQKQ</sequence>
<dbReference type="Gene3D" id="2.130.10.10">
    <property type="entry name" value="YVTN repeat-like/Quinoprotein amine dehydrogenase"/>
    <property type="match status" value="2"/>
</dbReference>
<keyword evidence="1" id="KW-0418">Kinase</keyword>
<evidence type="ECO:0000313" key="1">
    <source>
        <dbReference type="EMBL" id="VAW87040.1"/>
    </source>
</evidence>
<name>A0A3B0ZDH3_9ZZZZ</name>
<dbReference type="InterPro" id="IPR011110">
    <property type="entry name" value="Reg_prop"/>
</dbReference>
<dbReference type="AlphaFoldDB" id="A0A3B0ZDH3"/>
<dbReference type="InterPro" id="IPR015943">
    <property type="entry name" value="WD40/YVTN_repeat-like_dom_sf"/>
</dbReference>
<accession>A0A3B0ZDH3</accession>
<reference evidence="1" key="1">
    <citation type="submission" date="2018-06" db="EMBL/GenBank/DDBJ databases">
        <authorList>
            <person name="Zhirakovskaya E."/>
        </authorList>
    </citation>
    <scope>NUCLEOTIDE SEQUENCE</scope>
</reference>
<protein>
    <submittedName>
        <fullName evidence="1">Sensor histidine kinase</fullName>
    </submittedName>
</protein>
<proteinExistence type="predicted"/>
<dbReference type="SUPFAM" id="SSF63829">
    <property type="entry name" value="Calcium-dependent phosphotriesterase"/>
    <property type="match status" value="1"/>
</dbReference>
<dbReference type="GO" id="GO:0016301">
    <property type="term" value="F:kinase activity"/>
    <property type="evidence" value="ECO:0007669"/>
    <property type="project" value="UniProtKB-KW"/>
</dbReference>
<dbReference type="Pfam" id="PF07494">
    <property type="entry name" value="Reg_prop"/>
    <property type="match status" value="2"/>
</dbReference>
<dbReference type="EMBL" id="UOFO01000109">
    <property type="protein sequence ID" value="VAW87040.1"/>
    <property type="molecule type" value="Genomic_DNA"/>
</dbReference>
<keyword evidence="1" id="KW-0808">Transferase</keyword>
<gene>
    <name evidence="1" type="ORF">MNBD_GAMMA16-606</name>
</gene>